<protein>
    <submittedName>
        <fullName evidence="2">Uncharacterized protein</fullName>
    </submittedName>
</protein>
<accession>A0ABC8LVN4</accession>
<organism evidence="2 3">
    <name type="scientific">Eruca vesicaria subsp. sativa</name>
    <name type="common">Garden rocket</name>
    <name type="synonym">Eruca sativa</name>
    <dbReference type="NCBI Taxonomy" id="29727"/>
    <lineage>
        <taxon>Eukaryota</taxon>
        <taxon>Viridiplantae</taxon>
        <taxon>Streptophyta</taxon>
        <taxon>Embryophyta</taxon>
        <taxon>Tracheophyta</taxon>
        <taxon>Spermatophyta</taxon>
        <taxon>Magnoliopsida</taxon>
        <taxon>eudicotyledons</taxon>
        <taxon>Gunneridae</taxon>
        <taxon>Pentapetalae</taxon>
        <taxon>rosids</taxon>
        <taxon>malvids</taxon>
        <taxon>Brassicales</taxon>
        <taxon>Brassicaceae</taxon>
        <taxon>Brassiceae</taxon>
        <taxon>Eruca</taxon>
    </lineage>
</organism>
<evidence type="ECO:0000313" key="2">
    <source>
        <dbReference type="EMBL" id="CAH8387484.1"/>
    </source>
</evidence>
<comment type="caution">
    <text evidence="2">The sequence shown here is derived from an EMBL/GenBank/DDBJ whole genome shotgun (WGS) entry which is preliminary data.</text>
</comment>
<dbReference type="AlphaFoldDB" id="A0ABC8LVN4"/>
<dbReference type="EMBL" id="CAKOAT010749598">
    <property type="protein sequence ID" value="CAH8387484.1"/>
    <property type="molecule type" value="Genomic_DNA"/>
</dbReference>
<feature type="compositionally biased region" description="Basic and acidic residues" evidence="1">
    <location>
        <begin position="50"/>
        <end position="76"/>
    </location>
</feature>
<feature type="region of interest" description="Disordered" evidence="1">
    <location>
        <begin position="34"/>
        <end position="108"/>
    </location>
</feature>
<gene>
    <name evidence="2" type="ORF">ERUC_LOCUS39967</name>
</gene>
<feature type="compositionally biased region" description="Polar residues" evidence="1">
    <location>
        <begin position="81"/>
        <end position="108"/>
    </location>
</feature>
<evidence type="ECO:0000313" key="3">
    <source>
        <dbReference type="Proteomes" id="UP001642260"/>
    </source>
</evidence>
<keyword evidence="3" id="KW-1185">Reference proteome</keyword>
<dbReference type="Proteomes" id="UP001642260">
    <property type="component" value="Unassembled WGS sequence"/>
</dbReference>
<evidence type="ECO:0000256" key="1">
    <source>
        <dbReference type="SAM" id="MobiDB-lite"/>
    </source>
</evidence>
<name>A0ABC8LVN4_ERUVS</name>
<reference evidence="2 3" key="1">
    <citation type="submission" date="2022-03" db="EMBL/GenBank/DDBJ databases">
        <authorList>
            <person name="Macdonald S."/>
            <person name="Ahmed S."/>
            <person name="Newling K."/>
        </authorList>
    </citation>
    <scope>NUCLEOTIDE SEQUENCE [LARGE SCALE GENOMIC DNA]</scope>
</reference>
<proteinExistence type="predicted"/>
<sequence length="142" mass="16171">MYIKSRNGWRIFCGVNGVRAGESLTLELIRGGESPRLKFSSNMEQPPFEADTRGDKRARWNQEIREKTAEEGEPSHRTKASNKTNANQENLQDKQPCSDSDLTTKVKNSVVSTLTSIRQFREELNTKEKELEDSLQKINNLG</sequence>